<dbReference type="Proteomes" id="UP001277761">
    <property type="component" value="Unassembled WGS sequence"/>
</dbReference>
<dbReference type="SUPFAM" id="SSF52833">
    <property type="entry name" value="Thioredoxin-like"/>
    <property type="match status" value="1"/>
</dbReference>
<organism evidence="2 3">
    <name type="scientific">Patulibacter brassicae</name>
    <dbReference type="NCBI Taxonomy" id="1705717"/>
    <lineage>
        <taxon>Bacteria</taxon>
        <taxon>Bacillati</taxon>
        <taxon>Actinomycetota</taxon>
        <taxon>Thermoleophilia</taxon>
        <taxon>Solirubrobacterales</taxon>
        <taxon>Patulibacteraceae</taxon>
        <taxon>Patulibacter</taxon>
    </lineage>
</organism>
<comment type="caution">
    <text evidence="2">The sequence shown here is derived from an EMBL/GenBank/DDBJ whole genome shotgun (WGS) entry which is preliminary data.</text>
</comment>
<keyword evidence="3" id="KW-1185">Reference proteome</keyword>
<sequence length="298" mass="32121">MRQIDLVEFTDPACPFAYSAEPIKWRLLWRYGDGLTWTIRVVGLARDAGAQRAKGFDDERNAAVLRHFDAYGMPLTTVDRRPPAGTWDACRTIVAAREFATGSEPAVLRALRVLGLAEGRAIDDPEVLDEAARRAGLEPAEVREWAADDATARAFQADLAAARDPGPAALALDHKLADAEPDVLAELPPALHVGSAGRRYTCPSYVLRNGNRSAEVPGFQPWAAVEAAVANLVPALAPRPWAGDVAEVLTWAAGEPLATVEVAALLDRQDERDAVRDELRQAGAREQAVGTDAFWTAG</sequence>
<accession>A0ABU4VJR1</accession>
<dbReference type="InterPro" id="IPR036249">
    <property type="entry name" value="Thioredoxin-like_sf"/>
</dbReference>
<name>A0ABU4VJR1_9ACTN</name>
<feature type="domain" description="DSBA-like thioredoxin" evidence="1">
    <location>
        <begin position="6"/>
        <end position="164"/>
    </location>
</feature>
<reference evidence="2 3" key="1">
    <citation type="submission" date="2023-11" db="EMBL/GenBank/DDBJ databases">
        <authorList>
            <person name="Xu M."/>
            <person name="Jiang T."/>
        </authorList>
    </citation>
    <scope>NUCLEOTIDE SEQUENCE [LARGE SCALE GENOMIC DNA]</scope>
    <source>
        <strain evidence="2 3">SD</strain>
    </source>
</reference>
<dbReference type="Gene3D" id="3.40.30.10">
    <property type="entry name" value="Glutaredoxin"/>
    <property type="match status" value="1"/>
</dbReference>
<protein>
    <submittedName>
        <fullName evidence="2">DsbA family protein</fullName>
    </submittedName>
</protein>
<proteinExistence type="predicted"/>
<dbReference type="Pfam" id="PF01323">
    <property type="entry name" value="DSBA"/>
    <property type="match status" value="1"/>
</dbReference>
<gene>
    <name evidence="2" type="ORF">SK069_10050</name>
</gene>
<evidence type="ECO:0000259" key="1">
    <source>
        <dbReference type="Pfam" id="PF01323"/>
    </source>
</evidence>
<evidence type="ECO:0000313" key="3">
    <source>
        <dbReference type="Proteomes" id="UP001277761"/>
    </source>
</evidence>
<dbReference type="EMBL" id="JAXAVX010000004">
    <property type="protein sequence ID" value="MDX8151934.1"/>
    <property type="molecule type" value="Genomic_DNA"/>
</dbReference>
<dbReference type="InterPro" id="IPR001853">
    <property type="entry name" value="DSBA-like_thioredoxin_dom"/>
</dbReference>
<dbReference type="RefSeq" id="WP_319954089.1">
    <property type="nucleotide sequence ID" value="NZ_JAXAVX010000004.1"/>
</dbReference>
<evidence type="ECO:0000313" key="2">
    <source>
        <dbReference type="EMBL" id="MDX8151934.1"/>
    </source>
</evidence>